<dbReference type="RefSeq" id="WP_196957274.1">
    <property type="nucleotide sequence ID" value="NZ_JADWYK010000022.1"/>
</dbReference>
<evidence type="ECO:0000313" key="2">
    <source>
        <dbReference type="EMBL" id="MBG8556255.1"/>
    </source>
</evidence>
<dbReference type="Proteomes" id="UP000601099">
    <property type="component" value="Unassembled WGS sequence"/>
</dbReference>
<comment type="caution">
    <text evidence="2">The sequence shown here is derived from an EMBL/GenBank/DDBJ whole genome shotgun (WGS) entry which is preliminary data.</text>
</comment>
<feature type="transmembrane region" description="Helical" evidence="1">
    <location>
        <begin position="57"/>
        <end position="78"/>
    </location>
</feature>
<name>A0ABS0L7X5_9BACT</name>
<dbReference type="EMBL" id="JADWYK010000022">
    <property type="protein sequence ID" value="MBG8556255.1"/>
    <property type="molecule type" value="Genomic_DNA"/>
</dbReference>
<reference evidence="2 3" key="1">
    <citation type="submission" date="2020-11" db="EMBL/GenBank/DDBJ databases">
        <title>Hymenobacter sp.</title>
        <authorList>
            <person name="Kim M.K."/>
        </authorList>
    </citation>
    <scope>NUCLEOTIDE SEQUENCE [LARGE SCALE GENOMIC DNA]</scope>
    <source>
        <strain evidence="2 3">BT594</strain>
    </source>
</reference>
<feature type="transmembrane region" description="Helical" evidence="1">
    <location>
        <begin position="216"/>
        <end position="236"/>
    </location>
</feature>
<feature type="transmembrane region" description="Helical" evidence="1">
    <location>
        <begin position="242"/>
        <end position="261"/>
    </location>
</feature>
<evidence type="ECO:0000313" key="3">
    <source>
        <dbReference type="Proteomes" id="UP000601099"/>
    </source>
</evidence>
<gene>
    <name evidence="2" type="ORF">I5L79_22100</name>
</gene>
<organism evidence="2 3">
    <name type="scientific">Hymenobacter guriensis</name>
    <dbReference type="NCBI Taxonomy" id="2793065"/>
    <lineage>
        <taxon>Bacteria</taxon>
        <taxon>Pseudomonadati</taxon>
        <taxon>Bacteroidota</taxon>
        <taxon>Cytophagia</taxon>
        <taxon>Cytophagales</taxon>
        <taxon>Hymenobacteraceae</taxon>
        <taxon>Hymenobacter</taxon>
    </lineage>
</organism>
<accession>A0ABS0L7X5</accession>
<keyword evidence="3" id="KW-1185">Reference proteome</keyword>
<keyword evidence="1" id="KW-1133">Transmembrane helix</keyword>
<proteinExistence type="predicted"/>
<evidence type="ECO:0008006" key="4">
    <source>
        <dbReference type="Google" id="ProtNLM"/>
    </source>
</evidence>
<evidence type="ECO:0000256" key="1">
    <source>
        <dbReference type="SAM" id="Phobius"/>
    </source>
</evidence>
<protein>
    <recommendedName>
        <fullName evidence="4">DUF2207 domain-containing protein</fullName>
    </recommendedName>
</protein>
<feature type="transmembrane region" description="Helical" evidence="1">
    <location>
        <begin position="24"/>
        <end position="45"/>
    </location>
</feature>
<sequence>MPYRIAAETTDELLLLPVPVKTGCVRGLFSGFGLLAVLIGGGLLFARRGGTLDADTLIAGTLAYVGLGFLLLGIFLSVKQRPALAALVFDRRLGAVRVRAREGEPAEVCLAYADIADLRVHTHAETHSSSNSTYTWTSYTYHVVMQFHDGGRWYLTRENTPELAEAQLRQLVAAVAAAELGVAALPPPQLPPQVEHSTQAGLTTIRWRNELAGRQVLSWLVVLVFFGGALGLFFLVARPMMVPAAFAYAVLAFIALVFLVIMGSQARRMWLDYHRRYGLVFSPTAVAYVEAAHATDQLIEHQVIPLAEWYGLSCSLNDMEAGEEAVLLLTRAAHAQYLHQQKAELSLKEIVDFLTTRNQARRLYFSRFTPAQRLAVVNWVRAEVQRQRACAA</sequence>
<keyword evidence="1" id="KW-0472">Membrane</keyword>
<keyword evidence="1" id="KW-0812">Transmembrane</keyword>